<proteinExistence type="predicted"/>
<organism evidence="9 10">
    <name type="scientific">Caligus rogercresseyi</name>
    <name type="common">Sea louse</name>
    <dbReference type="NCBI Taxonomy" id="217165"/>
    <lineage>
        <taxon>Eukaryota</taxon>
        <taxon>Metazoa</taxon>
        <taxon>Ecdysozoa</taxon>
        <taxon>Arthropoda</taxon>
        <taxon>Crustacea</taxon>
        <taxon>Multicrustacea</taxon>
        <taxon>Hexanauplia</taxon>
        <taxon>Copepoda</taxon>
        <taxon>Siphonostomatoida</taxon>
        <taxon>Caligidae</taxon>
        <taxon>Caligus</taxon>
    </lineage>
</organism>
<dbReference type="GO" id="GO:0000776">
    <property type="term" value="C:kinetochore"/>
    <property type="evidence" value="ECO:0007669"/>
    <property type="project" value="TreeGrafter"/>
</dbReference>
<keyword evidence="3" id="KW-0547">Nucleotide-binding</keyword>
<gene>
    <name evidence="9" type="ORF">FKW44_022903</name>
</gene>
<protein>
    <submittedName>
        <fullName evidence="9">Pololike kinase 1</fullName>
    </submittedName>
</protein>
<dbReference type="PANTHER" id="PTHR24345">
    <property type="entry name" value="SERINE/THREONINE-PROTEIN KINASE PLK"/>
    <property type="match status" value="1"/>
</dbReference>
<feature type="region of interest" description="Disordered" evidence="6">
    <location>
        <begin position="1"/>
        <end position="22"/>
    </location>
</feature>
<feature type="domain" description="Protein kinase" evidence="7">
    <location>
        <begin position="40"/>
        <end position="294"/>
    </location>
</feature>
<dbReference type="GO" id="GO:0005634">
    <property type="term" value="C:nucleus"/>
    <property type="evidence" value="ECO:0007669"/>
    <property type="project" value="TreeGrafter"/>
</dbReference>
<dbReference type="Proteomes" id="UP000595437">
    <property type="component" value="Chromosome 17"/>
</dbReference>
<feature type="domain" description="POLO box" evidence="8">
    <location>
        <begin position="408"/>
        <end position="488"/>
    </location>
</feature>
<evidence type="ECO:0000256" key="1">
    <source>
        <dbReference type="ARBA" id="ARBA00022527"/>
    </source>
</evidence>
<evidence type="ECO:0000256" key="3">
    <source>
        <dbReference type="ARBA" id="ARBA00022741"/>
    </source>
</evidence>
<dbReference type="CDD" id="cd13118">
    <property type="entry name" value="POLO_box_1"/>
    <property type="match status" value="1"/>
</dbReference>
<evidence type="ECO:0000313" key="9">
    <source>
        <dbReference type="EMBL" id="QQP34863.1"/>
    </source>
</evidence>
<dbReference type="FunFam" id="3.30.200.20:FF:000042">
    <property type="entry name" value="Aurora kinase A"/>
    <property type="match status" value="1"/>
</dbReference>
<dbReference type="Gene3D" id="1.10.510.10">
    <property type="entry name" value="Transferase(Phosphotransferase) domain 1"/>
    <property type="match status" value="2"/>
</dbReference>
<dbReference type="SUPFAM" id="SSF82615">
    <property type="entry name" value="Polo-box domain"/>
    <property type="match status" value="2"/>
</dbReference>
<dbReference type="PANTHER" id="PTHR24345:SF0">
    <property type="entry name" value="CELL CYCLE SERINE_THREONINE-PROTEIN KINASE CDC5_MSD2"/>
    <property type="match status" value="1"/>
</dbReference>
<keyword evidence="10" id="KW-1185">Reference proteome</keyword>
<keyword evidence="1" id="KW-0723">Serine/threonine-protein kinase</keyword>
<dbReference type="EMBL" id="CP045906">
    <property type="protein sequence ID" value="QQP34863.1"/>
    <property type="molecule type" value="Genomic_DNA"/>
</dbReference>
<sequence length="609" mass="67459">MFLRPKGEIMGESEGGPTTTPCCLRMTKTRTREEEDQHLLQPRALLGKGGFARVYEVTSSDGGKVYADKMIRRDFLERKQGSKAKVETEIRLHKDLQHPHIVRLLHSFSDDLYIHILLEKCSLKSLYHLVRSRKALTETEVRFYVKQICEEFATFIDRDPSSGLEAGQHIGDFGLAMKVDGSLKGQAQSSSGKFSLCGTPNYIAPEVLARLGHHRPADIWAVGCMTYAMLFGSPPFETKSLSKTYARIASNNYSIPKRSISLSTKAFIKKLLDPVPEMRGSLYPNGDLFQEPFFKRGFLPRRLPLSAMATPPKFPNPSLRPAVFPVGLKLKLASIFSYSNSSSSATSSSSSSSSANSSSSSIHSSLKTSSSSSSILSEALEHLRSCISQSSGGKDLDFPSPVEFIPVFVTKWIDYSNKHGFGYRLSDGSVGAYLNDGSHISSLYEEDKNLLEFSSSEQCFTFSPESSLSSDLLSRVQLLNYLSRYMAKNLASSNPCAFATQVTLTTPSPTSIPLILKWWRTQGFLLMILNNESIQVNFIPEHIKVVLWKAQKTDVFASFFASKSLPITFHLRALANKSSLLRTNIGSLLQRVLSVLEDLNGRSEVNSSA</sequence>
<dbReference type="GO" id="GO:0000922">
    <property type="term" value="C:spindle pole"/>
    <property type="evidence" value="ECO:0007669"/>
    <property type="project" value="TreeGrafter"/>
</dbReference>
<evidence type="ECO:0000256" key="2">
    <source>
        <dbReference type="ARBA" id="ARBA00022679"/>
    </source>
</evidence>
<name>A0A7T8GNM0_CALRO</name>
<dbReference type="GO" id="GO:0004674">
    <property type="term" value="F:protein serine/threonine kinase activity"/>
    <property type="evidence" value="ECO:0007669"/>
    <property type="project" value="UniProtKB-KW"/>
</dbReference>
<dbReference type="GO" id="GO:0007052">
    <property type="term" value="P:mitotic spindle organization"/>
    <property type="evidence" value="ECO:0007669"/>
    <property type="project" value="TreeGrafter"/>
</dbReference>
<keyword evidence="5" id="KW-0067">ATP-binding</keyword>
<dbReference type="InterPro" id="IPR033701">
    <property type="entry name" value="POLO_box_1"/>
</dbReference>
<dbReference type="InterPro" id="IPR011009">
    <property type="entry name" value="Kinase-like_dom_sf"/>
</dbReference>
<dbReference type="PROSITE" id="PS50078">
    <property type="entry name" value="POLO_BOX"/>
    <property type="match status" value="1"/>
</dbReference>
<dbReference type="AlphaFoldDB" id="A0A7T8GNM0"/>
<accession>A0A7T8GNM0</accession>
<keyword evidence="2" id="KW-0808">Transferase</keyword>
<evidence type="ECO:0000256" key="4">
    <source>
        <dbReference type="ARBA" id="ARBA00022777"/>
    </source>
</evidence>
<reference evidence="10" key="1">
    <citation type="submission" date="2021-01" db="EMBL/GenBank/DDBJ databases">
        <title>Caligus Genome Assembly.</title>
        <authorList>
            <person name="Gallardo-Escarate C."/>
        </authorList>
    </citation>
    <scope>NUCLEOTIDE SEQUENCE [LARGE SCALE GENOMIC DNA]</scope>
</reference>
<dbReference type="SUPFAM" id="SSF56112">
    <property type="entry name" value="Protein kinase-like (PK-like)"/>
    <property type="match status" value="1"/>
</dbReference>
<evidence type="ECO:0000259" key="8">
    <source>
        <dbReference type="PROSITE" id="PS50078"/>
    </source>
</evidence>
<dbReference type="Gene3D" id="3.30.1120.30">
    <property type="entry name" value="POLO box domain"/>
    <property type="match status" value="2"/>
</dbReference>
<dbReference type="Pfam" id="PF00659">
    <property type="entry name" value="POLO_box"/>
    <property type="match status" value="1"/>
</dbReference>
<evidence type="ECO:0000259" key="7">
    <source>
        <dbReference type="PROSITE" id="PS50011"/>
    </source>
</evidence>
<evidence type="ECO:0000313" key="10">
    <source>
        <dbReference type="Proteomes" id="UP000595437"/>
    </source>
</evidence>
<evidence type="ECO:0000256" key="5">
    <source>
        <dbReference type="ARBA" id="ARBA00022840"/>
    </source>
</evidence>
<dbReference type="OrthoDB" id="408964at2759"/>
<evidence type="ECO:0000256" key="6">
    <source>
        <dbReference type="SAM" id="MobiDB-lite"/>
    </source>
</evidence>
<dbReference type="InterPro" id="IPR000959">
    <property type="entry name" value="POLO_box_dom"/>
</dbReference>
<dbReference type="GO" id="GO:0005813">
    <property type="term" value="C:centrosome"/>
    <property type="evidence" value="ECO:0007669"/>
    <property type="project" value="TreeGrafter"/>
</dbReference>
<dbReference type="GO" id="GO:0005737">
    <property type="term" value="C:cytoplasm"/>
    <property type="evidence" value="ECO:0007669"/>
    <property type="project" value="TreeGrafter"/>
</dbReference>
<keyword evidence="4 9" id="KW-0418">Kinase</keyword>
<dbReference type="InterPro" id="IPR000719">
    <property type="entry name" value="Prot_kinase_dom"/>
</dbReference>
<dbReference type="GO" id="GO:0005524">
    <property type="term" value="F:ATP binding"/>
    <property type="evidence" value="ECO:0007669"/>
    <property type="project" value="UniProtKB-KW"/>
</dbReference>
<dbReference type="InterPro" id="IPR036947">
    <property type="entry name" value="POLO_box_dom_sf"/>
</dbReference>
<dbReference type="PROSITE" id="PS50011">
    <property type="entry name" value="PROTEIN_KINASE_DOM"/>
    <property type="match status" value="1"/>
</dbReference>
<dbReference type="Pfam" id="PF00069">
    <property type="entry name" value="Pkinase"/>
    <property type="match status" value="1"/>
</dbReference>